<feature type="region of interest" description="Disordered" evidence="2">
    <location>
        <begin position="126"/>
        <end position="153"/>
    </location>
</feature>
<dbReference type="OrthoDB" id="10636848at2759"/>
<dbReference type="KEGG" id="nai:NECAME_02953"/>
<evidence type="ECO:0000313" key="3">
    <source>
        <dbReference type="EMBL" id="ETN78247.1"/>
    </source>
</evidence>
<proteinExistence type="predicted"/>
<dbReference type="AlphaFoldDB" id="W2TB66"/>
<gene>
    <name evidence="3" type="ORF">NECAME_02953</name>
</gene>
<sequence>MFLLAFTINEFPTKRAAAVRPVSGQLPGNGCARSLPSLTLSSSFNFVPEVKVDKLEAEDSISHENSQLRRSFTRRCHELYKQIEEHKKRIRDVKAKESTEEQRMTALEQLEDLQIRLLRLAPERDRPSDVVSRSSEGETSGWTADKSTREKTPITYESSNLSIQETPVLVQLVVAEI</sequence>
<keyword evidence="4" id="KW-1185">Reference proteome</keyword>
<dbReference type="Proteomes" id="UP000053676">
    <property type="component" value="Unassembled WGS sequence"/>
</dbReference>
<organism evidence="3 4">
    <name type="scientific">Necator americanus</name>
    <name type="common">Human hookworm</name>
    <dbReference type="NCBI Taxonomy" id="51031"/>
    <lineage>
        <taxon>Eukaryota</taxon>
        <taxon>Metazoa</taxon>
        <taxon>Ecdysozoa</taxon>
        <taxon>Nematoda</taxon>
        <taxon>Chromadorea</taxon>
        <taxon>Rhabditida</taxon>
        <taxon>Rhabditina</taxon>
        <taxon>Rhabditomorpha</taxon>
        <taxon>Strongyloidea</taxon>
        <taxon>Ancylostomatidae</taxon>
        <taxon>Bunostominae</taxon>
        <taxon>Necator</taxon>
    </lineage>
</organism>
<keyword evidence="1" id="KW-0175">Coiled coil</keyword>
<evidence type="ECO:0000313" key="4">
    <source>
        <dbReference type="Proteomes" id="UP000053676"/>
    </source>
</evidence>
<dbReference type="EMBL" id="KI660008">
    <property type="protein sequence ID" value="ETN78247.1"/>
    <property type="molecule type" value="Genomic_DNA"/>
</dbReference>
<feature type="coiled-coil region" evidence="1">
    <location>
        <begin position="76"/>
        <end position="116"/>
    </location>
</feature>
<name>W2TB66_NECAM</name>
<accession>W2TB66</accession>
<reference evidence="4" key="1">
    <citation type="journal article" date="2014" name="Nat. Genet.">
        <title>Genome of the human hookworm Necator americanus.</title>
        <authorList>
            <person name="Tang Y.T."/>
            <person name="Gao X."/>
            <person name="Rosa B.A."/>
            <person name="Abubucker S."/>
            <person name="Hallsworth-Pepin K."/>
            <person name="Martin J."/>
            <person name="Tyagi R."/>
            <person name="Heizer E."/>
            <person name="Zhang X."/>
            <person name="Bhonagiri-Palsikar V."/>
            <person name="Minx P."/>
            <person name="Warren W.C."/>
            <person name="Wang Q."/>
            <person name="Zhan B."/>
            <person name="Hotez P.J."/>
            <person name="Sternberg P.W."/>
            <person name="Dougall A."/>
            <person name="Gaze S.T."/>
            <person name="Mulvenna J."/>
            <person name="Sotillo J."/>
            <person name="Ranganathan S."/>
            <person name="Rabelo E.M."/>
            <person name="Wilson R.K."/>
            <person name="Felgner P.L."/>
            <person name="Bethony J."/>
            <person name="Hawdon J.M."/>
            <person name="Gasser R.B."/>
            <person name="Loukas A."/>
            <person name="Mitreva M."/>
        </authorList>
    </citation>
    <scope>NUCLEOTIDE SEQUENCE [LARGE SCALE GENOMIC DNA]</scope>
</reference>
<evidence type="ECO:0000256" key="2">
    <source>
        <dbReference type="SAM" id="MobiDB-lite"/>
    </source>
</evidence>
<protein>
    <submittedName>
        <fullName evidence="3">Uncharacterized protein</fullName>
    </submittedName>
</protein>
<evidence type="ECO:0000256" key="1">
    <source>
        <dbReference type="SAM" id="Coils"/>
    </source>
</evidence>